<sequence>MIDVLAWLAACVAAVTGMAMLHDSSFRPADTSPRGWLRHTLRLACLICITASACVVCAMPSMRTGTVYEVLLRAFLAAYMAMQSPCPWFRYVFQGRAAGFYERRRML</sequence>
<dbReference type="EMBL" id="JADIKM010000003">
    <property type="protein sequence ID" value="MFK2904587.1"/>
    <property type="molecule type" value="Genomic_DNA"/>
</dbReference>
<name>A0ABW8JU02_9GAMM</name>
<proteinExistence type="predicted"/>
<comment type="caution">
    <text evidence="2">The sequence shown here is derived from an EMBL/GenBank/DDBJ whole genome shotgun (WGS) entry which is preliminary data.</text>
</comment>
<gene>
    <name evidence="2" type="ORF">ISP17_11475</name>
</gene>
<dbReference type="Proteomes" id="UP001620460">
    <property type="component" value="Unassembled WGS sequence"/>
</dbReference>
<keyword evidence="1" id="KW-1133">Transmembrane helix</keyword>
<evidence type="ECO:0000313" key="3">
    <source>
        <dbReference type="Proteomes" id="UP001620460"/>
    </source>
</evidence>
<keyword evidence="1" id="KW-0472">Membrane</keyword>
<reference evidence="2 3" key="1">
    <citation type="submission" date="2020-10" db="EMBL/GenBank/DDBJ databases">
        <title>Phylogeny of dyella-like bacteria.</title>
        <authorList>
            <person name="Fu J."/>
        </authorList>
    </citation>
    <scope>NUCLEOTIDE SEQUENCE [LARGE SCALE GENOMIC DNA]</scope>
    <source>
        <strain evidence="2 3">Gsoil3046</strain>
    </source>
</reference>
<organism evidence="2 3">
    <name type="scientific">Dyella ginsengisoli</name>
    <dbReference type="NCBI Taxonomy" id="363848"/>
    <lineage>
        <taxon>Bacteria</taxon>
        <taxon>Pseudomonadati</taxon>
        <taxon>Pseudomonadota</taxon>
        <taxon>Gammaproteobacteria</taxon>
        <taxon>Lysobacterales</taxon>
        <taxon>Rhodanobacteraceae</taxon>
        <taxon>Dyella</taxon>
    </lineage>
</organism>
<feature type="transmembrane region" description="Helical" evidence="1">
    <location>
        <begin position="70"/>
        <end position="93"/>
    </location>
</feature>
<evidence type="ECO:0000313" key="2">
    <source>
        <dbReference type="EMBL" id="MFK2904587.1"/>
    </source>
</evidence>
<accession>A0ABW8JU02</accession>
<dbReference type="RefSeq" id="WP_404633249.1">
    <property type="nucleotide sequence ID" value="NZ_JADIKM010000003.1"/>
</dbReference>
<keyword evidence="1" id="KW-0812">Transmembrane</keyword>
<keyword evidence="3" id="KW-1185">Reference proteome</keyword>
<protein>
    <submittedName>
        <fullName evidence="2">Uncharacterized protein</fullName>
    </submittedName>
</protein>
<evidence type="ECO:0000256" key="1">
    <source>
        <dbReference type="SAM" id="Phobius"/>
    </source>
</evidence>
<feature type="transmembrane region" description="Helical" evidence="1">
    <location>
        <begin position="39"/>
        <end position="58"/>
    </location>
</feature>